<keyword evidence="2" id="KW-1185">Reference proteome</keyword>
<accession>A0A4S3KSZ7</accession>
<dbReference type="EMBL" id="MWQO01000001">
    <property type="protein sequence ID" value="THD12265.1"/>
    <property type="molecule type" value="Genomic_DNA"/>
</dbReference>
<gene>
    <name evidence="1" type="ORF">B1806_00045</name>
</gene>
<comment type="caution">
    <text evidence="1">The sequence shown here is derived from an EMBL/GenBank/DDBJ whole genome shotgun (WGS) entry which is preliminary data.</text>
</comment>
<name>A0A4S3KSZ7_9GAMM</name>
<dbReference type="Proteomes" id="UP000307749">
    <property type="component" value="Unassembled WGS sequence"/>
</dbReference>
<evidence type="ECO:0000313" key="1">
    <source>
        <dbReference type="EMBL" id="THD12265.1"/>
    </source>
</evidence>
<reference evidence="1 2" key="1">
    <citation type="submission" date="2017-02" db="EMBL/GenBank/DDBJ databases">
        <title>Whole genome sequencing of Metallibacterium scheffleri DSM 24874 (T).</title>
        <authorList>
            <person name="Kumar S."/>
            <person name="Patil P."/>
            <person name="Patil P.B."/>
        </authorList>
    </citation>
    <scope>NUCLEOTIDE SEQUENCE [LARGE SCALE GENOMIC DNA]</scope>
    <source>
        <strain evidence="1 2">DSM 24874</strain>
    </source>
</reference>
<sequence length="62" mass="6522">MDAIAGLAHQRHRRDAVFRTQKMNLDDPGRGRVAGLGERRSNAVTARSSVAAGIAAQVGPLA</sequence>
<organism evidence="1 2">
    <name type="scientific">Metallibacterium scheffleri</name>
    <dbReference type="NCBI Taxonomy" id="993689"/>
    <lineage>
        <taxon>Bacteria</taxon>
        <taxon>Pseudomonadati</taxon>
        <taxon>Pseudomonadota</taxon>
        <taxon>Gammaproteobacteria</taxon>
        <taxon>Lysobacterales</taxon>
        <taxon>Rhodanobacteraceae</taxon>
        <taxon>Metallibacterium</taxon>
    </lineage>
</organism>
<evidence type="ECO:0000313" key="2">
    <source>
        <dbReference type="Proteomes" id="UP000307749"/>
    </source>
</evidence>
<proteinExistence type="predicted"/>
<dbReference type="AlphaFoldDB" id="A0A4S3KSZ7"/>
<protein>
    <submittedName>
        <fullName evidence="1">Uncharacterized protein</fullName>
    </submittedName>
</protein>